<dbReference type="PANTHER" id="PTHR33406:SF10">
    <property type="entry name" value="SSD DOMAIN-CONTAINING PROTEIN"/>
    <property type="match status" value="1"/>
</dbReference>
<evidence type="ECO:0000256" key="3">
    <source>
        <dbReference type="ARBA" id="ARBA00022692"/>
    </source>
</evidence>
<feature type="transmembrane region" description="Helical" evidence="6">
    <location>
        <begin position="764"/>
        <end position="788"/>
    </location>
</feature>
<keyword evidence="4 6" id="KW-1133">Transmembrane helix</keyword>
<evidence type="ECO:0000256" key="5">
    <source>
        <dbReference type="ARBA" id="ARBA00023136"/>
    </source>
</evidence>
<dbReference type="KEGG" id="bcen:DM39_1990"/>
<reference evidence="8 9" key="1">
    <citation type="submission" date="2014-05" db="EMBL/GenBank/DDBJ databases">
        <authorList>
            <person name="Bishop-Lilly K.A."/>
            <person name="Broomall S.M."/>
            <person name="Chain P.S."/>
            <person name="Chertkov O."/>
            <person name="Coyne S.R."/>
            <person name="Daligault H.E."/>
            <person name="Davenport K.W."/>
            <person name="Erkkila T."/>
            <person name="Frey K.G."/>
            <person name="Gibbons H.S."/>
            <person name="Gu W."/>
            <person name="Jaissle J."/>
            <person name="Johnson S.L."/>
            <person name="Koroleva G.I."/>
            <person name="Ladner J.T."/>
            <person name="Lo C.-C."/>
            <person name="Minogue T.D."/>
            <person name="Munk C."/>
            <person name="Palacios G.F."/>
            <person name="Redden C.L."/>
            <person name="Rosenzweig C.N."/>
            <person name="Scholz M.B."/>
            <person name="Teshima H."/>
            <person name="Xu Y."/>
        </authorList>
    </citation>
    <scope>NUCLEOTIDE SEQUENCE [LARGE SCALE GENOMIC DNA]</scope>
    <source>
        <strain evidence="8 9">DDS 22E-1</strain>
    </source>
</reference>
<feature type="transmembrane region" description="Helical" evidence="6">
    <location>
        <begin position="435"/>
        <end position="453"/>
    </location>
</feature>
<keyword evidence="9" id="KW-1185">Reference proteome</keyword>
<sequence length="814" mass="88868">MKHVGHFQEEAGGNAPDLFDETSGNWLEQLIFRHRGVIVLICLAITVAFAWSARQISVNASFESVIPSEHPYIVNYLQHRNEMRGLGNTLRIVVETTGNSVLDPAYLKILQQINDDVLMIPGVERAYMQSLWTRGVRWIAVTEAGLDGGPVMPDSYDGSHKSLDELRFNILRSGQLGRLVANGFKSTTIVAPLLDYDAQSGSRLNYKDLSVRLEQIRGKYEGKGVHVRIVGFAKVMGDLIDGLRDVLSFFLASIAIATAMVYWFTRCLRSTVLVVVCSLIAIIWQIGAVQQLGFSLDPYSILVPFLVFAIGMSHGAQKMNGVMQDSARGLPRIAAARNTFRRLFMAGLTALVCDAVGFAVLLWVKIPAIHDLALIASLGVAFLIFTNLILLPVLLTYTGVSTRAAARALRQERDAAIGRKYWLWVWLDHFTRPRWALGALVASILLAGVGLHASKQLQIGDLQAGAPELRQDSRYNRDNAYVAAHYATSSDVLAVMVSTPPQQCASYDTLTGIADLQALLATVPGVDGTNSFADLERQMSAAYNEGSLKWMEIIPNQQALNSVIIQSPRGLFNEDCDLLTVYVYLRDHKAQTLQGVVNAVSTFAKERDTKDVKYLLAAGNGGIEAATNSVVKETNGKMLYGVYAAVVMLCLISFRSLRAVVVAVLPLMLTSLLAEALMVWLGIGVKVATLPVVALGVGIGIDYALYILSVTLMQMRAGHTLSEAYYRALRFTGRVVTLTGFTLAAGVATWIFSPIKFQADMGLLLAFMFLWNMLGALILLPALGTFLLKPQIAKDDNASNTQNQGNTKTALGKS</sequence>
<gene>
    <name evidence="8" type="ORF">DM39_1990</name>
</gene>
<evidence type="ECO:0000256" key="1">
    <source>
        <dbReference type="ARBA" id="ARBA00004651"/>
    </source>
</evidence>
<comment type="subcellular location">
    <subcellularLocation>
        <location evidence="1">Cell membrane</location>
        <topology evidence="1">Multi-pass membrane protein</topology>
    </subcellularLocation>
</comment>
<evidence type="ECO:0000259" key="7">
    <source>
        <dbReference type="PROSITE" id="PS50156"/>
    </source>
</evidence>
<feature type="transmembrane region" description="Helical" evidence="6">
    <location>
        <begin position="689"/>
        <end position="710"/>
    </location>
</feature>
<organism evidence="8 9">
    <name type="scientific">Burkholderia cenocepacia</name>
    <dbReference type="NCBI Taxonomy" id="95486"/>
    <lineage>
        <taxon>Bacteria</taxon>
        <taxon>Pseudomonadati</taxon>
        <taxon>Pseudomonadota</taxon>
        <taxon>Betaproteobacteria</taxon>
        <taxon>Burkholderiales</taxon>
        <taxon>Burkholderiaceae</taxon>
        <taxon>Burkholderia</taxon>
        <taxon>Burkholderia cepacia complex</taxon>
    </lineage>
</organism>
<evidence type="ECO:0000256" key="2">
    <source>
        <dbReference type="ARBA" id="ARBA00022475"/>
    </source>
</evidence>
<dbReference type="Gene3D" id="1.20.1640.10">
    <property type="entry name" value="Multidrug efflux transporter AcrB transmembrane domain"/>
    <property type="match status" value="2"/>
</dbReference>
<evidence type="ECO:0000256" key="4">
    <source>
        <dbReference type="ARBA" id="ARBA00022989"/>
    </source>
</evidence>
<dbReference type="AlphaFoldDB" id="A0AAN0VMZ9"/>
<feature type="domain" description="SSD" evidence="7">
    <location>
        <begin position="275"/>
        <end position="397"/>
    </location>
</feature>
<keyword evidence="2" id="KW-1003">Cell membrane</keyword>
<dbReference type="SUPFAM" id="SSF82866">
    <property type="entry name" value="Multidrug efflux transporter AcrB transmembrane domain"/>
    <property type="match status" value="2"/>
</dbReference>
<feature type="transmembrane region" description="Helical" evidence="6">
    <location>
        <begin position="731"/>
        <end position="752"/>
    </location>
</feature>
<feature type="transmembrane region" description="Helical" evidence="6">
    <location>
        <begin position="343"/>
        <end position="366"/>
    </location>
</feature>
<keyword evidence="5 6" id="KW-0472">Membrane</keyword>
<dbReference type="GO" id="GO:0005886">
    <property type="term" value="C:plasma membrane"/>
    <property type="evidence" value="ECO:0007669"/>
    <property type="project" value="UniProtKB-SubCell"/>
</dbReference>
<feature type="transmembrane region" description="Helical" evidence="6">
    <location>
        <begin position="372"/>
        <end position="397"/>
    </location>
</feature>
<name>A0AAN0VMZ9_9BURK</name>
<dbReference type="PANTHER" id="PTHR33406">
    <property type="entry name" value="MEMBRANE PROTEIN MJ1562-RELATED"/>
    <property type="match status" value="1"/>
</dbReference>
<feature type="transmembrane region" description="Helical" evidence="6">
    <location>
        <begin position="299"/>
        <end position="316"/>
    </location>
</feature>
<protein>
    <submittedName>
        <fullName evidence="8">MMPL family protein</fullName>
    </submittedName>
</protein>
<evidence type="ECO:0000313" key="8">
    <source>
        <dbReference type="EMBL" id="AIO33245.1"/>
    </source>
</evidence>
<dbReference type="InterPro" id="IPR050545">
    <property type="entry name" value="Mycobact_MmpL"/>
</dbReference>
<dbReference type="Proteomes" id="UP000029413">
    <property type="component" value="Chromosome 1"/>
</dbReference>
<evidence type="ECO:0000313" key="9">
    <source>
        <dbReference type="Proteomes" id="UP000029413"/>
    </source>
</evidence>
<accession>A0AAN0VMZ9</accession>
<feature type="transmembrane region" description="Helical" evidence="6">
    <location>
        <begin position="36"/>
        <end position="53"/>
    </location>
</feature>
<feature type="transmembrane region" description="Helical" evidence="6">
    <location>
        <begin position="272"/>
        <end position="293"/>
    </location>
</feature>
<dbReference type="PROSITE" id="PS50156">
    <property type="entry name" value="SSD"/>
    <property type="match status" value="1"/>
</dbReference>
<feature type="transmembrane region" description="Helical" evidence="6">
    <location>
        <begin position="661"/>
        <end position="683"/>
    </location>
</feature>
<evidence type="ECO:0000256" key="6">
    <source>
        <dbReference type="SAM" id="Phobius"/>
    </source>
</evidence>
<dbReference type="Pfam" id="PF03176">
    <property type="entry name" value="MMPL"/>
    <property type="match status" value="1"/>
</dbReference>
<keyword evidence="3 6" id="KW-0812">Transmembrane</keyword>
<proteinExistence type="predicted"/>
<feature type="transmembrane region" description="Helical" evidence="6">
    <location>
        <begin position="638"/>
        <end position="654"/>
    </location>
</feature>
<dbReference type="InterPro" id="IPR000731">
    <property type="entry name" value="SSD"/>
</dbReference>
<dbReference type="EMBL" id="CP007783">
    <property type="protein sequence ID" value="AIO33245.1"/>
    <property type="molecule type" value="Genomic_DNA"/>
</dbReference>
<feature type="transmembrane region" description="Helical" evidence="6">
    <location>
        <begin position="246"/>
        <end position="265"/>
    </location>
</feature>
<dbReference type="InterPro" id="IPR004869">
    <property type="entry name" value="MMPL_dom"/>
</dbReference>